<dbReference type="Proteomes" id="UP000680638">
    <property type="component" value="Unassembled WGS sequence"/>
</dbReference>
<feature type="compositionally biased region" description="Low complexity" evidence="1">
    <location>
        <begin position="193"/>
        <end position="218"/>
    </location>
</feature>
<gene>
    <name evidence="2" type="ORF">J21TS3_21250</name>
</gene>
<feature type="compositionally biased region" description="Gly residues" evidence="1">
    <location>
        <begin position="181"/>
        <end position="192"/>
    </location>
</feature>
<feature type="compositionally biased region" description="Basic residues" evidence="1">
    <location>
        <begin position="219"/>
        <end position="235"/>
    </location>
</feature>
<evidence type="ECO:0008006" key="4">
    <source>
        <dbReference type="Google" id="ProtNLM"/>
    </source>
</evidence>
<accession>A0ABQ4LVQ5</accession>
<evidence type="ECO:0000256" key="1">
    <source>
        <dbReference type="SAM" id="MobiDB-lite"/>
    </source>
</evidence>
<sequence>MSLAGYDLMNLVGQSVKINRGGHDSVEGVLQSVQNNYMAVWTNDSNVVYVNTQHIKSISSTGQSGDQSMTGTTMTSPIRAYSFGSLLQALRYRYVQVNRGGPEKLEGIVADANQNYLMLAVKGEEVVRIPIYHIKSVAVVSSNSNNKNNNNNNNNSNNNNQNSNNKSGGSQSGGNRSSGNRSGGNRSGGSRSGGSRSYGGSRSGGSRSYGSRSYGGRSSSRRSRGRSGGRSGGRK</sequence>
<dbReference type="EMBL" id="BORW01000008">
    <property type="protein sequence ID" value="GIO67304.1"/>
    <property type="molecule type" value="Genomic_DNA"/>
</dbReference>
<organism evidence="2 3">
    <name type="scientific">Paenibacillus cookii</name>
    <dbReference type="NCBI Taxonomy" id="157839"/>
    <lineage>
        <taxon>Bacteria</taxon>
        <taxon>Bacillati</taxon>
        <taxon>Bacillota</taxon>
        <taxon>Bacilli</taxon>
        <taxon>Bacillales</taxon>
        <taxon>Paenibacillaceae</taxon>
        <taxon>Paenibacillus</taxon>
    </lineage>
</organism>
<comment type="caution">
    <text evidence="2">The sequence shown here is derived from an EMBL/GenBank/DDBJ whole genome shotgun (WGS) entry which is preliminary data.</text>
</comment>
<feature type="compositionally biased region" description="Low complexity" evidence="1">
    <location>
        <begin position="142"/>
        <end position="180"/>
    </location>
</feature>
<dbReference type="RefSeq" id="WP_212949502.1">
    <property type="nucleotide sequence ID" value="NZ_BORW01000008.1"/>
</dbReference>
<protein>
    <recommendedName>
        <fullName evidence="4">Spore coat protein B</fullName>
    </recommendedName>
</protein>
<name>A0ABQ4LVQ5_9BACL</name>
<keyword evidence="3" id="KW-1185">Reference proteome</keyword>
<proteinExistence type="predicted"/>
<reference evidence="2 3" key="1">
    <citation type="submission" date="2021-03" db="EMBL/GenBank/DDBJ databases">
        <title>Antimicrobial resistance genes in bacteria isolated from Japanese honey, and their potential for conferring macrolide and lincosamide resistance in the American foulbrood pathogen Paenibacillus larvae.</title>
        <authorList>
            <person name="Okamoto M."/>
            <person name="Kumagai M."/>
            <person name="Kanamori H."/>
            <person name="Takamatsu D."/>
        </authorList>
    </citation>
    <scope>NUCLEOTIDE SEQUENCE [LARGE SCALE GENOMIC DNA]</scope>
    <source>
        <strain evidence="2 3">J21TS3</strain>
    </source>
</reference>
<evidence type="ECO:0000313" key="3">
    <source>
        <dbReference type="Proteomes" id="UP000680638"/>
    </source>
</evidence>
<feature type="region of interest" description="Disordered" evidence="1">
    <location>
        <begin position="142"/>
        <end position="235"/>
    </location>
</feature>
<evidence type="ECO:0000313" key="2">
    <source>
        <dbReference type="EMBL" id="GIO67304.1"/>
    </source>
</evidence>